<proteinExistence type="predicted"/>
<dbReference type="AlphaFoldDB" id="A0AAV4G6R3"/>
<name>A0AAV4G6R3_9GAST</name>
<gene>
    <name evidence="1" type="ORF">ElyMa_002323800</name>
</gene>
<dbReference type="NCBIfam" id="TIGR04131">
    <property type="entry name" value="Bac_Flav_CTERM"/>
    <property type="match status" value="1"/>
</dbReference>
<reference evidence="1 2" key="1">
    <citation type="journal article" date="2021" name="Elife">
        <title>Chloroplast acquisition without the gene transfer in kleptoplastic sea slugs, Plakobranchus ocellatus.</title>
        <authorList>
            <person name="Maeda T."/>
            <person name="Takahashi S."/>
            <person name="Yoshida T."/>
            <person name="Shimamura S."/>
            <person name="Takaki Y."/>
            <person name="Nagai Y."/>
            <person name="Toyoda A."/>
            <person name="Suzuki Y."/>
            <person name="Arimoto A."/>
            <person name="Ishii H."/>
            <person name="Satoh N."/>
            <person name="Nishiyama T."/>
            <person name="Hasebe M."/>
            <person name="Maruyama T."/>
            <person name="Minagawa J."/>
            <person name="Obokata J."/>
            <person name="Shigenobu S."/>
        </authorList>
    </citation>
    <scope>NUCLEOTIDE SEQUENCE [LARGE SCALE GENOMIC DNA]</scope>
</reference>
<comment type="caution">
    <text evidence="1">The sequence shown here is derived from an EMBL/GenBank/DDBJ whole genome shotgun (WGS) entry which is preliminary data.</text>
</comment>
<dbReference type="EMBL" id="BMAT01004790">
    <property type="protein sequence ID" value="GFR80745.1"/>
    <property type="molecule type" value="Genomic_DNA"/>
</dbReference>
<evidence type="ECO:0000313" key="2">
    <source>
        <dbReference type="Proteomes" id="UP000762676"/>
    </source>
</evidence>
<dbReference type="Proteomes" id="UP000762676">
    <property type="component" value="Unassembled WGS sequence"/>
</dbReference>
<accession>A0AAV4G6R3</accession>
<dbReference type="Pfam" id="PF13585">
    <property type="entry name" value="CHU_C"/>
    <property type="match status" value="1"/>
</dbReference>
<keyword evidence="2" id="KW-1185">Reference proteome</keyword>
<evidence type="ECO:0000313" key="1">
    <source>
        <dbReference type="EMBL" id="GFR80745.1"/>
    </source>
</evidence>
<dbReference type="InterPro" id="IPR026341">
    <property type="entry name" value="T9SS_type_B"/>
</dbReference>
<organism evidence="1 2">
    <name type="scientific">Elysia marginata</name>
    <dbReference type="NCBI Taxonomy" id="1093978"/>
    <lineage>
        <taxon>Eukaryota</taxon>
        <taxon>Metazoa</taxon>
        <taxon>Spiralia</taxon>
        <taxon>Lophotrochozoa</taxon>
        <taxon>Mollusca</taxon>
        <taxon>Gastropoda</taxon>
        <taxon>Heterobranchia</taxon>
        <taxon>Euthyneura</taxon>
        <taxon>Panpulmonata</taxon>
        <taxon>Sacoglossa</taxon>
        <taxon>Placobranchoidea</taxon>
        <taxon>Plakobranchidae</taxon>
        <taxon>Elysia</taxon>
    </lineage>
</organism>
<sequence length="941" mass="105093">MYKSGKEIPIQAIGKSTYASGTNNSVGYIDPNLTLPKLIDPRVFGTFTFQYAFAENKNDPFDPNALNGLVEDGKSLYGFIKVSFRGTYTCTIKVPLKVNVVYLDDIITQHTGGYNYGNIPYCYEMSGIKSYNPITFSNEVLHTIRTDRNNRFDPDPLLLVDDIYMEHYNADAYGNIDLSSPVRKNRLHRGAKFVYTRFKYLGRKGVPNASTDPGGEVFEDIRLSLKGVKAPGKRVFMMRDLFSCSTSVPATFDLTKSEATVSQPGSTFQYSNSSGGAILNPNSSRARNSDEAIYMEMRNVTPTGCNLDYKFFAKSVSFSYGIPASGDVYCEGENTLLSTLYNSKINNSGSNYAIVYYEGDPQNRGTYIEKIRDITQTGIVKIYAQVFDGTLCTETINFDITVTPHPKNFFTFQLCAGSPTFLKDFDQNLLNGRNPSNFSVEYYSFEPSDISKNTTTSLTSLTSLINKNGISIVNNSVKIWAMIEDKNSGCFSIEEMTISTTPPPSINSGVSFIQCDDEIKDRLTTYDLNSYLSKLTNQSGISASFYKNDPTQNPTAPKLSNIYRNTVPSEVIYAQVTDQNGCKSAPERVTLVINANLHNPTPVDRFSCDDTDGIPGNQIGIFPIAPPRITPIGGQSISYYRTLVEGARKQNPITNINAYKNTSSPETIYRRIDDNRTGDCKALDPYLNLSVITNPVIKIRSDSKYLCTGSSNPLKLDADLSGINTPSNYTFQWNSGASGSSINVSMPGTYQMIYTDTNYGCRSLSNAIKVEQREKPSIKSIEQISSVGDSNNRVKVLLNNPSRYSNKYEYNIDDAIGFQKSNIFEGVTSGKHLVRVRDEFCGVSKKLVRVMNYPKFFTPNNDGINDLWSLEAFSDLGFLRADIFDRYGTFITSLDSANFQWDGSFKNINLPSDDYWFQMRYRDINENGNIKTLIGHFTLKR</sequence>
<protein>
    <submittedName>
        <fullName evidence="1">Gliding motility-associated C-terminal domain-containing protein</fullName>
    </submittedName>
</protein>